<organism evidence="3 4">
    <name type="scientific">Mycena indigotica</name>
    <dbReference type="NCBI Taxonomy" id="2126181"/>
    <lineage>
        <taxon>Eukaryota</taxon>
        <taxon>Fungi</taxon>
        <taxon>Dikarya</taxon>
        <taxon>Basidiomycota</taxon>
        <taxon>Agaricomycotina</taxon>
        <taxon>Agaricomycetes</taxon>
        <taxon>Agaricomycetidae</taxon>
        <taxon>Agaricales</taxon>
        <taxon>Marasmiineae</taxon>
        <taxon>Mycenaceae</taxon>
        <taxon>Mycena</taxon>
    </lineage>
</organism>
<dbReference type="GeneID" id="59343369"/>
<evidence type="ECO:0000256" key="2">
    <source>
        <dbReference type="SAM" id="Phobius"/>
    </source>
</evidence>
<dbReference type="RefSeq" id="XP_037223738.1">
    <property type="nucleotide sequence ID" value="XM_037360853.1"/>
</dbReference>
<dbReference type="Proteomes" id="UP000636479">
    <property type="component" value="Unassembled WGS sequence"/>
</dbReference>
<protein>
    <submittedName>
        <fullName evidence="3">Uncharacterized protein</fullName>
    </submittedName>
</protein>
<keyword evidence="2" id="KW-1133">Transmembrane helix</keyword>
<reference evidence="3" key="1">
    <citation type="submission" date="2020-05" db="EMBL/GenBank/DDBJ databases">
        <title>Mycena genomes resolve the evolution of fungal bioluminescence.</title>
        <authorList>
            <person name="Tsai I.J."/>
        </authorList>
    </citation>
    <scope>NUCLEOTIDE SEQUENCE</scope>
    <source>
        <strain evidence="3">171206Taipei</strain>
    </source>
</reference>
<dbReference type="EMBL" id="JACAZF010000003">
    <property type="protein sequence ID" value="KAF7310288.1"/>
    <property type="molecule type" value="Genomic_DNA"/>
</dbReference>
<feature type="region of interest" description="Disordered" evidence="1">
    <location>
        <begin position="356"/>
        <end position="377"/>
    </location>
</feature>
<evidence type="ECO:0000313" key="4">
    <source>
        <dbReference type="Proteomes" id="UP000636479"/>
    </source>
</evidence>
<evidence type="ECO:0000313" key="3">
    <source>
        <dbReference type="EMBL" id="KAF7310288.1"/>
    </source>
</evidence>
<accession>A0A8H6T256</accession>
<keyword evidence="2" id="KW-0472">Membrane</keyword>
<evidence type="ECO:0000256" key="1">
    <source>
        <dbReference type="SAM" id="MobiDB-lite"/>
    </source>
</evidence>
<feature type="compositionally biased region" description="Polar residues" evidence="1">
    <location>
        <begin position="361"/>
        <end position="377"/>
    </location>
</feature>
<comment type="caution">
    <text evidence="3">The sequence shown here is derived from an EMBL/GenBank/DDBJ whole genome shotgun (WGS) entry which is preliminary data.</text>
</comment>
<keyword evidence="4" id="KW-1185">Reference proteome</keyword>
<feature type="transmembrane region" description="Helical" evidence="2">
    <location>
        <begin position="156"/>
        <end position="178"/>
    </location>
</feature>
<gene>
    <name evidence="3" type="ORF">MIND_00402800</name>
</gene>
<proteinExistence type="predicted"/>
<keyword evidence="2" id="KW-0812">Transmembrane</keyword>
<name>A0A8H6T256_9AGAR</name>
<dbReference type="AlphaFoldDB" id="A0A8H6T256"/>
<sequence>MPPLRRDLSTRNVAFTCPSTVGELLGSQTDVEGGTLACFYSGQRLPECDYFLSDGTFKKSIAGAVCPGNADVQAATTSTVTELRTVTVVLTQVAEIQTVTTTFTQSGLTVTQTVTTSMGQSDEFSSKRVETTTLTRTQPSFLPEVQQTLFPAAERAVIALSVVTGILLISFCILLILFRRLRRAHRSCANVRDIARPEKGTFVIHRVTGDSALVQERPLSSAGSAEQILQRSPPSSSFAAVLLSDIGSPSNEALTDPFASTPSLVQTSRRLSQSTTQTSSQIVTQLEDDEINITIMEPELPERILSMDSFSVTPVLHPPSTQMDIESRNEVLRLRLSRLEMELGLLDQLSLEHDSLPPSYHSPSQKSGTQFGEATTM</sequence>